<evidence type="ECO:0000259" key="1">
    <source>
        <dbReference type="Pfam" id="PF13460"/>
    </source>
</evidence>
<name>A0ABT4IAS2_9ACTO</name>
<dbReference type="Gene3D" id="3.40.50.720">
    <property type="entry name" value="NAD(P)-binding Rossmann-like Domain"/>
    <property type="match status" value="1"/>
</dbReference>
<dbReference type="SUPFAM" id="SSF51735">
    <property type="entry name" value="NAD(P)-binding Rossmann-fold domains"/>
    <property type="match status" value="1"/>
</dbReference>
<keyword evidence="3" id="KW-1185">Reference proteome</keyword>
<evidence type="ECO:0000313" key="3">
    <source>
        <dbReference type="Proteomes" id="UP001072034"/>
    </source>
</evidence>
<reference evidence="2" key="1">
    <citation type="submission" date="2022-10" db="EMBL/GenBank/DDBJ databases">
        <title>Genome sequence of Actinomyces israelii ATCC 10048.</title>
        <authorList>
            <person name="Watt R.M."/>
            <person name="Tong W.M."/>
        </authorList>
    </citation>
    <scope>NUCLEOTIDE SEQUENCE</scope>
    <source>
        <strain evidence="2">ATCC 10048</strain>
    </source>
</reference>
<gene>
    <name evidence="2" type="ORF">OHJ16_12420</name>
</gene>
<dbReference type="InterPro" id="IPR036291">
    <property type="entry name" value="NAD(P)-bd_dom_sf"/>
</dbReference>
<dbReference type="RefSeq" id="WP_268918174.1">
    <property type="nucleotide sequence ID" value="NZ_CP124548.1"/>
</dbReference>
<dbReference type="EMBL" id="JAPTMY010000031">
    <property type="protein sequence ID" value="MCZ0858845.1"/>
    <property type="molecule type" value="Genomic_DNA"/>
</dbReference>
<dbReference type="Proteomes" id="UP001072034">
    <property type="component" value="Unassembled WGS sequence"/>
</dbReference>
<dbReference type="Pfam" id="PF13460">
    <property type="entry name" value="NAD_binding_10"/>
    <property type="match status" value="1"/>
</dbReference>
<comment type="caution">
    <text evidence="2">The sequence shown here is derived from an EMBL/GenBank/DDBJ whole genome shotgun (WGS) entry which is preliminary data.</text>
</comment>
<protein>
    <submittedName>
        <fullName evidence="2">SDR family oxidoreductase</fullName>
    </submittedName>
</protein>
<feature type="domain" description="NAD(P)-binding" evidence="1">
    <location>
        <begin position="7"/>
        <end position="197"/>
    </location>
</feature>
<dbReference type="InterPro" id="IPR051606">
    <property type="entry name" value="Polyketide_Oxido-like"/>
</dbReference>
<evidence type="ECO:0000313" key="2">
    <source>
        <dbReference type="EMBL" id="MCZ0858845.1"/>
    </source>
</evidence>
<dbReference type="PANTHER" id="PTHR43355">
    <property type="entry name" value="FLAVIN REDUCTASE (NADPH)"/>
    <property type="match status" value="1"/>
</dbReference>
<accession>A0ABT4IAS2</accession>
<sequence>MKVLILGATGPTGGHVLASALEAGDAVSVLARRPEALTEVGDRITVLQGDATSVDDVARAVEGRDAVIAALGRGGSLRAEGLFTSAARAVAEAMGRAGVKRLVWLSSYGVGETIRTASLPQRLIYRTILRDIYADKAASEQILRASDLELTIVYPTTLTNDPAKGAYRAAESIPMRGMPRISRADVGRFMRKAAHDPEWICRDAVITG</sequence>
<organism evidence="2 3">
    <name type="scientific">Actinomyces israelii</name>
    <dbReference type="NCBI Taxonomy" id="1659"/>
    <lineage>
        <taxon>Bacteria</taxon>
        <taxon>Bacillati</taxon>
        <taxon>Actinomycetota</taxon>
        <taxon>Actinomycetes</taxon>
        <taxon>Actinomycetales</taxon>
        <taxon>Actinomycetaceae</taxon>
        <taxon>Actinomyces</taxon>
    </lineage>
</organism>
<dbReference type="InterPro" id="IPR016040">
    <property type="entry name" value="NAD(P)-bd_dom"/>
</dbReference>
<dbReference type="PANTHER" id="PTHR43355:SF2">
    <property type="entry name" value="FLAVIN REDUCTASE (NADPH)"/>
    <property type="match status" value="1"/>
</dbReference>
<proteinExistence type="predicted"/>